<dbReference type="Proteomes" id="UP000886786">
    <property type="component" value="Unassembled WGS sequence"/>
</dbReference>
<evidence type="ECO:0000313" key="2">
    <source>
        <dbReference type="Proteomes" id="UP000886786"/>
    </source>
</evidence>
<dbReference type="AlphaFoldDB" id="A0A9D1CYT6"/>
<reference evidence="1" key="2">
    <citation type="journal article" date="2021" name="PeerJ">
        <title>Extensive microbial diversity within the chicken gut microbiome revealed by metagenomics and culture.</title>
        <authorList>
            <person name="Gilroy R."/>
            <person name="Ravi A."/>
            <person name="Getino M."/>
            <person name="Pursley I."/>
            <person name="Horton D.L."/>
            <person name="Alikhan N.F."/>
            <person name="Baker D."/>
            <person name="Gharbi K."/>
            <person name="Hall N."/>
            <person name="Watson M."/>
            <person name="Adriaenssens E.M."/>
            <person name="Foster-Nyarko E."/>
            <person name="Jarju S."/>
            <person name="Secka A."/>
            <person name="Antonio M."/>
            <person name="Oren A."/>
            <person name="Chaudhuri R.R."/>
            <person name="La Ragione R."/>
            <person name="Hildebrand F."/>
            <person name="Pallen M.J."/>
        </authorList>
    </citation>
    <scope>NUCLEOTIDE SEQUENCE</scope>
    <source>
        <strain evidence="1">CHK147-3167</strain>
    </source>
</reference>
<evidence type="ECO:0000313" key="1">
    <source>
        <dbReference type="EMBL" id="HIQ90949.1"/>
    </source>
</evidence>
<name>A0A9D1CYT6_9FIRM</name>
<reference evidence="1" key="1">
    <citation type="submission" date="2020-10" db="EMBL/GenBank/DDBJ databases">
        <authorList>
            <person name="Gilroy R."/>
        </authorList>
    </citation>
    <scope>NUCLEOTIDE SEQUENCE</scope>
    <source>
        <strain evidence="1">CHK147-3167</strain>
    </source>
</reference>
<dbReference type="EMBL" id="DVFV01000092">
    <property type="protein sequence ID" value="HIQ90949.1"/>
    <property type="molecule type" value="Genomic_DNA"/>
</dbReference>
<gene>
    <name evidence="1" type="ORF">IAB27_04935</name>
</gene>
<comment type="caution">
    <text evidence="1">The sequence shown here is derived from an EMBL/GenBank/DDBJ whole genome shotgun (WGS) entry which is preliminary data.</text>
</comment>
<feature type="non-terminal residue" evidence="1">
    <location>
        <position position="1"/>
    </location>
</feature>
<protein>
    <submittedName>
        <fullName evidence="1">Uncharacterized protein</fullName>
    </submittedName>
</protein>
<sequence length="121" mass="13772">KKLWENPNKDNGLTNQNITLSSDDYDYLICIYKPYFSWKIMCSSATIKGYGFSLNYAAAAQISDGINWKIGNFTRKITCINDTTYSIENNELHTPNGDQYGENGTQYGWWCVPIMVLGGKF</sequence>
<organism evidence="1 2">
    <name type="scientific">Candidatus Coprosoma intestinipullorum</name>
    <dbReference type="NCBI Taxonomy" id="2840752"/>
    <lineage>
        <taxon>Bacteria</taxon>
        <taxon>Bacillati</taxon>
        <taxon>Bacillota</taxon>
        <taxon>Bacillota incertae sedis</taxon>
        <taxon>Candidatus Coprosoma</taxon>
    </lineage>
</organism>
<proteinExistence type="predicted"/>
<accession>A0A9D1CYT6</accession>